<dbReference type="GO" id="GO:0030198">
    <property type="term" value="P:extracellular matrix organization"/>
    <property type="evidence" value="ECO:0007669"/>
    <property type="project" value="InterPro"/>
</dbReference>
<feature type="binding site" evidence="19">
    <location>
        <position position="435"/>
    </location>
    <ligand>
        <name>Ca(2+)</name>
        <dbReference type="ChEBI" id="CHEBI:29108"/>
        <label>1</label>
    </ligand>
</feature>
<keyword evidence="8 19" id="KW-0862">Zinc</keyword>
<keyword evidence="5" id="KW-0165">Cleavage on pair of basic residues</keyword>
<feature type="binding site" evidence="19">
    <location>
        <position position="230"/>
    </location>
    <ligand>
        <name>Ca(2+)</name>
        <dbReference type="ChEBI" id="CHEBI:29108"/>
        <label>1</label>
    </ligand>
</feature>
<dbReference type="InterPro" id="IPR036383">
    <property type="entry name" value="TSP1_rpt_sf"/>
</dbReference>
<dbReference type="SUPFAM" id="SSF55486">
    <property type="entry name" value="Metalloproteases ('zincins'), catalytic domain"/>
    <property type="match status" value="1"/>
</dbReference>
<feature type="domain" description="Peptidase M12B" evidence="22">
    <location>
        <begin position="227"/>
        <end position="437"/>
    </location>
</feature>
<dbReference type="GO" id="GO:0006508">
    <property type="term" value="P:proteolysis"/>
    <property type="evidence" value="ECO:0007669"/>
    <property type="project" value="UniProtKB-KW"/>
</dbReference>
<feature type="binding site" evidence="19 21">
    <location>
        <position position="370"/>
    </location>
    <ligand>
        <name>Zn(2+)</name>
        <dbReference type="ChEBI" id="CHEBI:29105"/>
        <note>catalytic</note>
    </ligand>
</feature>
<evidence type="ECO:0000256" key="8">
    <source>
        <dbReference type="ARBA" id="ARBA00022833"/>
    </source>
</evidence>
<dbReference type="Gene3D" id="2.20.100.10">
    <property type="entry name" value="Thrombospondin type-1 (TSP1) repeat"/>
    <property type="match status" value="1"/>
</dbReference>
<comment type="cofactor">
    <cofactor evidence="19">
        <name>Zn(2+)</name>
        <dbReference type="ChEBI" id="CHEBI:29105"/>
    </cofactor>
    <text evidence="19">Binds 1 zinc ion per subunit.</text>
</comment>
<feature type="disulfide bond" evidence="20">
    <location>
        <begin position="545"/>
        <end position="583"/>
    </location>
</feature>
<keyword evidence="6 19" id="KW-0479">Metal-binding</keyword>
<evidence type="ECO:0000313" key="23">
    <source>
        <dbReference type="Ensembl" id="ENSNPEP00000005848.1"/>
    </source>
</evidence>
<evidence type="ECO:0000256" key="21">
    <source>
        <dbReference type="PROSITE-ProRule" id="PRU00276"/>
    </source>
</evidence>
<dbReference type="Pfam" id="PF17771">
    <property type="entry name" value="ADAMTS_CR_2"/>
    <property type="match status" value="1"/>
</dbReference>
<comment type="subcellular location">
    <subcellularLocation>
        <location evidence="1">Secreted</location>
        <location evidence="1">Extracellular space</location>
        <location evidence="1">Extracellular matrix</location>
    </subcellularLocation>
</comment>
<evidence type="ECO:0000256" key="20">
    <source>
        <dbReference type="PIRSR" id="PIRSR613273-3"/>
    </source>
</evidence>
<dbReference type="PROSITE" id="PS50092">
    <property type="entry name" value="TSP1"/>
    <property type="match status" value="1"/>
</dbReference>
<protein>
    <recommendedName>
        <fullName evidence="16">A disintegrin and metalloproteinase with thrombospondin motifs 4</fullName>
        <ecNumber evidence="15">3.4.24.82</ecNumber>
    </recommendedName>
    <alternativeName>
        <fullName evidence="17">Aggrecanase-1</fullName>
    </alternativeName>
</protein>
<feature type="disulfide bond" evidence="20">
    <location>
        <begin position="476"/>
        <end position="510"/>
    </location>
</feature>
<dbReference type="FunFam" id="3.40.390.10:FF:000001">
    <property type="entry name" value="A disintegrin and metalloproteinase with thrombospondin motifs 1"/>
    <property type="match status" value="1"/>
</dbReference>
<evidence type="ECO:0000256" key="9">
    <source>
        <dbReference type="ARBA" id="ARBA00023049"/>
    </source>
</evidence>
<dbReference type="PRINTS" id="PR01857">
    <property type="entry name" value="ADAMTSFAMILY"/>
</dbReference>
<dbReference type="InterPro" id="IPR001590">
    <property type="entry name" value="Peptidase_M12B"/>
</dbReference>
<feature type="disulfide bond" evidence="20">
    <location>
        <begin position="556"/>
        <end position="568"/>
    </location>
</feature>
<feature type="binding site" evidence="19">
    <location>
        <position position="432"/>
    </location>
    <ligand>
        <name>Ca(2+)</name>
        <dbReference type="ChEBI" id="CHEBI:29108"/>
        <label>1</label>
    </ligand>
</feature>
<feature type="binding site" evidence="19">
    <location>
        <position position="435"/>
    </location>
    <ligand>
        <name>Ca(2+)</name>
        <dbReference type="ChEBI" id="CHEBI:29108"/>
        <label>2</label>
    </ligand>
</feature>
<keyword evidence="19" id="KW-0106">Calcium</keyword>
<evidence type="ECO:0000256" key="12">
    <source>
        <dbReference type="ARBA" id="ARBA00023180"/>
    </source>
</evidence>
<feature type="disulfide bond" evidence="20">
    <location>
        <begin position="469"/>
        <end position="491"/>
    </location>
</feature>
<keyword evidence="3" id="KW-0272">Extracellular matrix</keyword>
<dbReference type="Ensembl" id="ENSNPET00000005994.1">
    <property type="protein sequence ID" value="ENSNPEP00000005848.1"/>
    <property type="gene ID" value="ENSNPEG00000004401.1"/>
</dbReference>
<dbReference type="PROSITE" id="PS50215">
    <property type="entry name" value="ADAM_MEPRO"/>
    <property type="match status" value="1"/>
</dbReference>
<comment type="subunit">
    <text evidence="14">Interacts with SRPX2.</text>
</comment>
<evidence type="ECO:0000256" key="10">
    <source>
        <dbReference type="ARBA" id="ARBA00023145"/>
    </source>
</evidence>
<dbReference type="InterPro" id="IPR010294">
    <property type="entry name" value="ADAMTS_spacer1"/>
</dbReference>
<evidence type="ECO:0000256" key="5">
    <source>
        <dbReference type="ARBA" id="ARBA00022685"/>
    </source>
</evidence>
<feature type="binding site" evidence="19 21">
    <location>
        <position position="374"/>
    </location>
    <ligand>
        <name>Zn(2+)</name>
        <dbReference type="ChEBI" id="CHEBI:29105"/>
        <note>catalytic</note>
    </ligand>
</feature>
<dbReference type="Gene3D" id="3.40.1620.60">
    <property type="match status" value="1"/>
</dbReference>
<dbReference type="Pfam" id="PF05986">
    <property type="entry name" value="ADAMTS_spacer1"/>
    <property type="match status" value="1"/>
</dbReference>
<evidence type="ECO:0000256" key="19">
    <source>
        <dbReference type="PIRSR" id="PIRSR613273-2"/>
    </source>
</evidence>
<evidence type="ECO:0000256" key="6">
    <source>
        <dbReference type="ARBA" id="ARBA00022723"/>
    </source>
</evidence>
<evidence type="ECO:0000256" key="11">
    <source>
        <dbReference type="ARBA" id="ARBA00023157"/>
    </source>
</evidence>
<feature type="disulfide bond" evidence="20">
    <location>
        <begin position="458"/>
        <end position="481"/>
    </location>
</feature>
<dbReference type="InterPro" id="IPR050439">
    <property type="entry name" value="ADAMTS_ADAMTS-like"/>
</dbReference>
<feature type="disulfide bond" evidence="20">
    <location>
        <begin position="504"/>
        <end position="515"/>
    </location>
</feature>
<dbReference type="EC" id="3.4.24.82" evidence="15"/>
<keyword evidence="9" id="KW-0482">Metalloprotease</keyword>
<dbReference type="InterPro" id="IPR000884">
    <property type="entry name" value="TSP1_rpt"/>
</dbReference>
<dbReference type="AlphaFoldDB" id="A0A8C7EAL7"/>
<evidence type="ECO:0000256" key="7">
    <source>
        <dbReference type="ARBA" id="ARBA00022801"/>
    </source>
</evidence>
<dbReference type="Gene3D" id="3.40.390.10">
    <property type="entry name" value="Collagenase (Catalytic Domain)"/>
    <property type="match status" value="1"/>
</dbReference>
<evidence type="ECO:0000256" key="1">
    <source>
        <dbReference type="ARBA" id="ARBA00004498"/>
    </source>
</evidence>
<dbReference type="InterPro" id="IPR013273">
    <property type="entry name" value="ADAMTS/ADAMTS-like"/>
</dbReference>
<keyword evidence="10" id="KW-0865">Zymogen</keyword>
<feature type="disulfide bond" evidence="20">
    <location>
        <begin position="541"/>
        <end position="578"/>
    </location>
</feature>
<dbReference type="Pfam" id="PF00090">
    <property type="entry name" value="TSP_1"/>
    <property type="match status" value="1"/>
</dbReference>
<evidence type="ECO:0000256" key="15">
    <source>
        <dbReference type="ARBA" id="ARBA00039064"/>
    </source>
</evidence>
<evidence type="ECO:0000256" key="3">
    <source>
        <dbReference type="ARBA" id="ARBA00022530"/>
    </source>
</evidence>
<evidence type="ECO:0000256" key="4">
    <source>
        <dbReference type="ARBA" id="ARBA00022670"/>
    </source>
</evidence>
<dbReference type="PANTHER" id="PTHR13723:SF38">
    <property type="entry name" value="A DISINTEGRIN AND METALLOPROTEINASE WITH THROMBOSPONDIN MOTIFS 4"/>
    <property type="match status" value="1"/>
</dbReference>
<feature type="disulfide bond" evidence="20">
    <location>
        <begin position="302"/>
        <end position="354"/>
    </location>
</feature>
<proteinExistence type="predicted"/>
<dbReference type="GO" id="GO:0046872">
    <property type="term" value="F:metal ion binding"/>
    <property type="evidence" value="ECO:0007669"/>
    <property type="project" value="UniProtKB-KW"/>
</dbReference>
<keyword evidence="11 20" id="KW-1015">Disulfide bond</keyword>
<organism evidence="23 24">
    <name type="scientific">Nothoprocta perdicaria</name>
    <name type="common">Chilean tinamou</name>
    <name type="synonym">Crypturus perdicarius</name>
    <dbReference type="NCBI Taxonomy" id="30464"/>
    <lineage>
        <taxon>Eukaryota</taxon>
        <taxon>Metazoa</taxon>
        <taxon>Chordata</taxon>
        <taxon>Craniata</taxon>
        <taxon>Vertebrata</taxon>
        <taxon>Euteleostomi</taxon>
        <taxon>Archelosauria</taxon>
        <taxon>Archosauria</taxon>
        <taxon>Dinosauria</taxon>
        <taxon>Saurischia</taxon>
        <taxon>Theropoda</taxon>
        <taxon>Coelurosauria</taxon>
        <taxon>Aves</taxon>
        <taxon>Palaeognathae</taxon>
        <taxon>Tinamiformes</taxon>
        <taxon>Tinamidae</taxon>
        <taxon>Nothoprocta</taxon>
    </lineage>
</organism>
<evidence type="ECO:0000259" key="22">
    <source>
        <dbReference type="PROSITE" id="PS50215"/>
    </source>
</evidence>
<name>A0A8C7EAL7_NOTPE</name>
<feature type="active site" evidence="18 21">
    <location>
        <position position="371"/>
    </location>
</feature>
<dbReference type="GO" id="GO:0031012">
    <property type="term" value="C:extracellular matrix"/>
    <property type="evidence" value="ECO:0007669"/>
    <property type="project" value="TreeGrafter"/>
</dbReference>
<keyword evidence="24" id="KW-1185">Reference proteome</keyword>
<keyword evidence="4" id="KW-0645">Protease</keyword>
<evidence type="ECO:0000313" key="24">
    <source>
        <dbReference type="Proteomes" id="UP000694420"/>
    </source>
</evidence>
<reference evidence="23" key="2">
    <citation type="submission" date="2025-09" db="UniProtKB">
        <authorList>
            <consortium name="Ensembl"/>
        </authorList>
    </citation>
    <scope>IDENTIFICATION</scope>
</reference>
<feature type="binding site" evidence="19 21">
    <location>
        <position position="380"/>
    </location>
    <ligand>
        <name>Zn(2+)</name>
        <dbReference type="ChEBI" id="CHEBI:29105"/>
        <note>catalytic</note>
    </ligand>
</feature>
<accession>A0A8C7EAL7</accession>
<feature type="disulfide bond" evidence="20">
    <location>
        <begin position="331"/>
        <end position="336"/>
    </location>
</feature>
<sequence>MGAESLGYPWPCPAPAFSAAGQGGTLHLEPGMPEPAGSGASGFWNQQMPEHSGCQSPGNAGHWSWQMPEHLGYQSPGSAGHWSWWILELADAGAFGMLEHLGCQSSGSAGRWSWRIPELADAGCSRCRCWLAPDSADAGARCPWGLTGPAGPGEGSVTRGDRGVPWVGALPRSAPHSALGSQQHRGTELLCAAAPGDTDTLCPGPGHGGGHAHPAPRPRQRFASVPRYVETLVVADESMARFHGPELERYLLTVMAAAAKAFRHASLANPVELLVTRLLVLGPGTPGPPVTSNAAQMLRNFCEWQRDLNDPDEDSPRHFDTAILFTRQDLCGAATCNTLGMADVGTACNPARSCSIVEDDGLQSAFTAAHELGHVFNMLHDDSKACEELNGRAGASRHMMAPVMSSMDPEETWSPCSARFITDFLDNGHGQCLLDKPPEWLRLPTALPGSQYDADRQCQLAFGPESRHCPTPQPPCAALWCTGRANGRALCQTKHFPWADGTPCGAGKTCMSGRCLGHGDMKEFETPVDGGWGPWGAWGACSRSCGGGVQFSRRACTKPAPRNGGRYCAGKRAQFRSCNVDACPALTFREQQCAAYNYRSDLFKGFPAPMDWVPRYSGVAAEDRCKLTCQSEALGYYHVLEPRVADGTPCSPEGTGVCVQGRCVAAGCDRVIGSRKKFDKCMRCGGDGSTCTKVYGSFAKGRYGYNDVVTVPAGATHLWVRQLSAAGERGAVFLALRQPGGAALLNGAYVLVPSETDVPLPGGGTARYSGATKAEETLAARGPLRRPLVLQALVVDERRPPRLKYSFFAPRAAPAPAWEKQKAEILEILRSRRRSK</sequence>
<dbReference type="InterPro" id="IPR024079">
    <property type="entry name" value="MetalloPept_cat_dom_sf"/>
</dbReference>
<dbReference type="CDD" id="cd04273">
    <property type="entry name" value="ZnMc_ADAMTS_like"/>
    <property type="match status" value="1"/>
</dbReference>
<keyword evidence="7" id="KW-0378">Hydrolase</keyword>
<comment type="caution">
    <text evidence="21">Lacks conserved residue(s) required for the propagation of feature annotation.</text>
</comment>
<reference evidence="23" key="1">
    <citation type="submission" date="2025-08" db="UniProtKB">
        <authorList>
            <consortium name="Ensembl"/>
        </authorList>
    </citation>
    <scope>IDENTIFICATION</scope>
</reference>
<keyword evidence="2" id="KW-0964">Secreted</keyword>
<dbReference type="Gene3D" id="2.60.120.830">
    <property type="match status" value="1"/>
</dbReference>
<evidence type="ECO:0000256" key="13">
    <source>
        <dbReference type="ARBA" id="ARBA00036804"/>
    </source>
</evidence>
<dbReference type="FunFam" id="2.20.100.10:FF:000006">
    <property type="entry name" value="A disintegrin and metalloproteinase with thrombospondin motifs 1"/>
    <property type="match status" value="1"/>
</dbReference>
<dbReference type="PANTHER" id="PTHR13723">
    <property type="entry name" value="ADAMTS A DISINTEGRIN AND METALLOPROTEASE WITH THROMBOSPONDIN MOTIFS PROTEASE"/>
    <property type="match status" value="1"/>
</dbReference>
<dbReference type="Proteomes" id="UP000694420">
    <property type="component" value="Unplaced"/>
</dbReference>
<dbReference type="SMART" id="SM00608">
    <property type="entry name" value="ACR"/>
    <property type="match status" value="1"/>
</dbReference>
<dbReference type="Pfam" id="PF19236">
    <property type="entry name" value="ADAMTS_CR_3"/>
    <property type="match status" value="1"/>
</dbReference>
<evidence type="ECO:0000256" key="18">
    <source>
        <dbReference type="PIRSR" id="PIRSR613273-1"/>
    </source>
</evidence>
<dbReference type="SUPFAM" id="SSF82895">
    <property type="entry name" value="TSP-1 type 1 repeat"/>
    <property type="match status" value="1"/>
</dbReference>
<evidence type="ECO:0000256" key="14">
    <source>
        <dbReference type="ARBA" id="ARBA00038607"/>
    </source>
</evidence>
<feature type="binding site" evidence="19">
    <location>
        <position position="320"/>
    </location>
    <ligand>
        <name>Ca(2+)</name>
        <dbReference type="ChEBI" id="CHEBI:29108"/>
        <label>1</label>
    </ligand>
</feature>
<keyword evidence="12" id="KW-0325">Glycoprotein</keyword>
<feature type="binding site" evidence="19">
    <location>
        <position position="230"/>
    </location>
    <ligand>
        <name>Ca(2+)</name>
        <dbReference type="ChEBI" id="CHEBI:29108"/>
        <label>2</label>
    </ligand>
</feature>
<feature type="disulfide bond" evidence="20">
    <location>
        <begin position="386"/>
        <end position="416"/>
    </location>
</feature>
<evidence type="ECO:0000256" key="16">
    <source>
        <dbReference type="ARBA" id="ARBA00040099"/>
    </source>
</evidence>
<evidence type="ECO:0000256" key="2">
    <source>
        <dbReference type="ARBA" id="ARBA00022525"/>
    </source>
</evidence>
<feature type="disulfide bond" evidence="20">
    <location>
        <begin position="348"/>
        <end position="432"/>
    </location>
</feature>
<dbReference type="InterPro" id="IPR006586">
    <property type="entry name" value="ADAM_Cys-rich"/>
</dbReference>
<dbReference type="InterPro" id="IPR041645">
    <property type="entry name" value="ADAMTS_CR_2"/>
</dbReference>
<dbReference type="Pfam" id="PF01421">
    <property type="entry name" value="Reprolysin"/>
    <property type="match status" value="1"/>
</dbReference>
<dbReference type="GO" id="GO:0004222">
    <property type="term" value="F:metalloendopeptidase activity"/>
    <property type="evidence" value="ECO:0007669"/>
    <property type="project" value="InterPro"/>
</dbReference>
<gene>
    <name evidence="23" type="primary">ADAMTS4</name>
</gene>
<dbReference type="SMART" id="SM00209">
    <property type="entry name" value="TSP1"/>
    <property type="match status" value="1"/>
</dbReference>
<dbReference type="InterPro" id="IPR045371">
    <property type="entry name" value="ADAMTS_CR_3"/>
</dbReference>
<comment type="catalytic activity">
    <reaction evidence="13">
        <text>Glutamyl endopeptidase. Bonds cleaved include 370-Thr-Glu-Gly-Glu-|-Ala-Arg-Gly-Ser-377 in the interglobular domain of mammalian aggrecan.</text>
        <dbReference type="EC" id="3.4.24.82"/>
    </reaction>
</comment>
<evidence type="ECO:0000256" key="17">
    <source>
        <dbReference type="ARBA" id="ARBA00043252"/>
    </source>
</evidence>